<feature type="region of interest" description="Disordered" evidence="1">
    <location>
        <begin position="71"/>
        <end position="107"/>
    </location>
</feature>
<sequence length="107" mass="11894">MDFSRQKSMKCIWLPKLLVITKFLTRVTKMLQHKTVQKSIILLLTSLLMVILFPSLLSAIPESASYVKPSLIDNPLENNQPTDTTPTSTGSHPLKNSPASTDISDKV</sequence>
<keyword evidence="2" id="KW-0812">Transmembrane</keyword>
<organism evidence="3">
    <name type="scientific">Fusconaia flava</name>
    <name type="common">Wabash pigtoe</name>
    <name type="synonym">Freshwater mussel</name>
    <dbReference type="NCBI Taxonomy" id="96912"/>
    <lineage>
        <taxon>Eukaryota</taxon>
        <taxon>Metazoa</taxon>
        <taxon>Spiralia</taxon>
        <taxon>Lophotrochozoa</taxon>
        <taxon>Mollusca</taxon>
        <taxon>Bivalvia</taxon>
        <taxon>Autobranchia</taxon>
        <taxon>Heteroconchia</taxon>
        <taxon>Palaeoheterodonta</taxon>
        <taxon>Unionida</taxon>
        <taxon>Unionoidea</taxon>
        <taxon>Unionidae</taxon>
        <taxon>Ambleminae</taxon>
        <taxon>Pleurobemini</taxon>
        <taxon>Fusconaia</taxon>
    </lineage>
</organism>
<keyword evidence="2" id="KW-1133">Transmembrane helix</keyword>
<feature type="compositionally biased region" description="Polar residues" evidence="1">
    <location>
        <begin position="76"/>
        <end position="91"/>
    </location>
</feature>
<dbReference type="EMBL" id="HM849382">
    <property type="protein sequence ID" value="AEC14041.1"/>
    <property type="molecule type" value="Genomic_DNA"/>
</dbReference>
<geneLocation type="mitochondrion" evidence="3"/>
<feature type="transmembrane region" description="Helical" evidence="2">
    <location>
        <begin position="40"/>
        <end position="60"/>
    </location>
</feature>
<dbReference type="AlphaFoldDB" id="F4ZFF6"/>
<name>F4ZFF6_FUSFL</name>
<evidence type="ECO:0000313" key="5">
    <source>
        <dbReference type="EMBL" id="AEC14041.1"/>
    </source>
</evidence>
<feature type="compositionally biased region" description="Polar residues" evidence="1">
    <location>
        <begin position="97"/>
        <end position="107"/>
    </location>
</feature>
<gene>
    <name evidence="3" type="primary">forf</name>
</gene>
<dbReference type="EMBL" id="HM849380">
    <property type="protein sequence ID" value="AEC14039.1"/>
    <property type="molecule type" value="Genomic_DNA"/>
</dbReference>
<keyword evidence="3" id="KW-0496">Mitochondrion</keyword>
<keyword evidence="2" id="KW-0472">Membrane</keyword>
<evidence type="ECO:0000313" key="4">
    <source>
        <dbReference type="EMBL" id="AEC14040.1"/>
    </source>
</evidence>
<protein>
    <submittedName>
        <fullName evidence="3">Female-specific orf protein</fullName>
    </submittedName>
</protein>
<evidence type="ECO:0000256" key="1">
    <source>
        <dbReference type="SAM" id="MobiDB-lite"/>
    </source>
</evidence>
<proteinExistence type="predicted"/>
<evidence type="ECO:0000313" key="3">
    <source>
        <dbReference type="EMBL" id="AEC14039.1"/>
    </source>
</evidence>
<dbReference type="EMBL" id="HM849381">
    <property type="protein sequence ID" value="AEC14040.1"/>
    <property type="molecule type" value="Genomic_DNA"/>
</dbReference>
<reference evidence="3" key="1">
    <citation type="journal article" date="2011" name="Mol. Biol. Evol.">
        <title>Novel protein genes in animal mtDNA: a new sex determination system in freshwater mussels (Bivalvia: Unionoida)?</title>
        <authorList>
            <person name="Breton S."/>
            <person name="Stewart D.T."/>
            <person name="Shepardson S."/>
            <person name="Trdan R.J."/>
            <person name="Bogan A.E."/>
            <person name="Chapman E.G."/>
            <person name="Ruminas A.J."/>
            <person name="Piontkivska H."/>
            <person name="Hoeh W.R."/>
        </authorList>
    </citation>
    <scope>NUCLEOTIDE SEQUENCE</scope>
    <source>
        <strain evidence="4">H1926</strain>
        <strain evidence="3">H1927</strain>
        <strain evidence="5">H1928</strain>
    </source>
</reference>
<accession>F4ZFF6</accession>
<evidence type="ECO:0000256" key="2">
    <source>
        <dbReference type="SAM" id="Phobius"/>
    </source>
</evidence>